<reference evidence="1" key="1">
    <citation type="submission" date="2020-05" db="EMBL/GenBank/DDBJ databases">
        <authorList>
            <person name="Chiriac C."/>
            <person name="Salcher M."/>
            <person name="Ghai R."/>
            <person name="Kavagutti S V."/>
        </authorList>
    </citation>
    <scope>NUCLEOTIDE SEQUENCE</scope>
</reference>
<evidence type="ECO:0000313" key="1">
    <source>
        <dbReference type="EMBL" id="CAB4886465.1"/>
    </source>
</evidence>
<organism evidence="1">
    <name type="scientific">freshwater metagenome</name>
    <dbReference type="NCBI Taxonomy" id="449393"/>
    <lineage>
        <taxon>unclassified sequences</taxon>
        <taxon>metagenomes</taxon>
        <taxon>ecological metagenomes</taxon>
    </lineage>
</organism>
<sequence>MNRPDEVSDAVRALPWFGTATNDHVQAGVLGALAGRLLAAGEVAGPPVRTLSTHGTDDGSVARDLGAQRLLAPFPLYVRRPDAVEAKRPAP</sequence>
<name>A0A6J7EZ63_9ZZZZ</name>
<dbReference type="AlphaFoldDB" id="A0A6J7EZ63"/>
<proteinExistence type="predicted"/>
<dbReference type="EMBL" id="CAFBLS010000313">
    <property type="protein sequence ID" value="CAB4886465.1"/>
    <property type="molecule type" value="Genomic_DNA"/>
</dbReference>
<gene>
    <name evidence="1" type="ORF">UFOPK3402_01911</name>
</gene>
<protein>
    <submittedName>
        <fullName evidence="1">Unannotated protein</fullName>
    </submittedName>
</protein>
<accession>A0A6J7EZ63</accession>